<keyword evidence="3" id="KW-0067">ATP-binding</keyword>
<dbReference type="PATRIC" id="fig|1618989.3.peg.760"/>
<dbReference type="PANTHER" id="PTHR32039">
    <property type="entry name" value="MAGNESIUM-CHELATASE SUBUNIT CHLI"/>
    <property type="match status" value="1"/>
</dbReference>
<dbReference type="InterPro" id="IPR045006">
    <property type="entry name" value="CHLI-like"/>
</dbReference>
<dbReference type="Pfam" id="PF13541">
    <property type="entry name" value="ChlI"/>
    <property type="match status" value="1"/>
</dbReference>
<organism evidence="5 6">
    <name type="scientific">Candidatus Uhrbacteria bacterium GW2011_GWD2_52_7</name>
    <dbReference type="NCBI Taxonomy" id="1618989"/>
    <lineage>
        <taxon>Bacteria</taxon>
        <taxon>Candidatus Uhriibacteriota</taxon>
    </lineage>
</organism>
<dbReference type="InterPro" id="IPR000523">
    <property type="entry name" value="Mg_chelatse_chII-like_cat_dom"/>
</dbReference>
<dbReference type="InterPro" id="IPR003593">
    <property type="entry name" value="AAA+_ATPase"/>
</dbReference>
<dbReference type="Pfam" id="PF01078">
    <property type="entry name" value="Mg_chelatase"/>
    <property type="match status" value="1"/>
</dbReference>
<proteinExistence type="inferred from homology"/>
<evidence type="ECO:0000256" key="2">
    <source>
        <dbReference type="ARBA" id="ARBA00022741"/>
    </source>
</evidence>
<evidence type="ECO:0000313" key="6">
    <source>
        <dbReference type="Proteomes" id="UP000034846"/>
    </source>
</evidence>
<dbReference type="InterPro" id="IPR001208">
    <property type="entry name" value="MCM_dom"/>
</dbReference>
<sequence length="506" mass="54485">MHAARLCSSALHGLSARQVTVEIDIASGLPRFTIVGLPDTAINESRERVKAAIRHCGFSFPRTQVTVNLAPADVKKQGPSFDLAIAIGILCAQGGITQYERLNNVIILGELGLDGSIRPVHGVLLSAQLAREQGFAILVSSKNREEAQLVHGLEIYCADHLSELITKLESATWQPVQVLETSEIPSSEYAVDMSDVAGQEHAKRGLEIAAAGNHNLLLIGPPGSGKTLLARALPSILPHPTPNEALEITAIHSVAGTLENVQTLTSKRPFRSPHHSASGVALVGGGVSPRPGEVSLAHRGVLFLDEFPEFPRTALEHLRQPLEDGVVTIARAAGSYQFPARFMLVAAMNPCPCGHYQDPGHTCSCTPGAIARYQQRISGPLLDRIDLIVQVPRVNASDLRIASLPESSVIIRERIHEARNRQIHRYTGQGIHNNSELSARLLKTCIHLEPAAEAILEQAAEKQHLSARAYSRLLKVAQTIADLAGSDSIAALHIAEALQFRLPAML</sequence>
<dbReference type="InterPro" id="IPR025158">
    <property type="entry name" value="Mg_chelat-rel_C"/>
</dbReference>
<dbReference type="EMBL" id="LCRD01000058">
    <property type="protein sequence ID" value="KKW28907.1"/>
    <property type="molecule type" value="Genomic_DNA"/>
</dbReference>
<evidence type="ECO:0000256" key="3">
    <source>
        <dbReference type="ARBA" id="ARBA00022840"/>
    </source>
</evidence>
<dbReference type="InterPro" id="IPR027417">
    <property type="entry name" value="P-loop_NTPase"/>
</dbReference>
<comment type="similarity">
    <text evidence="1">Belongs to the Mg-chelatase subunits D/I family. ComM subfamily.</text>
</comment>
<dbReference type="InterPro" id="IPR014721">
    <property type="entry name" value="Ribsml_uS5_D2-typ_fold_subgr"/>
</dbReference>
<evidence type="ECO:0000313" key="5">
    <source>
        <dbReference type="EMBL" id="KKW28907.1"/>
    </source>
</evidence>
<dbReference type="SMART" id="SM00382">
    <property type="entry name" value="AAA"/>
    <property type="match status" value="1"/>
</dbReference>
<feature type="domain" description="AAA+ ATPase" evidence="4">
    <location>
        <begin position="212"/>
        <end position="395"/>
    </location>
</feature>
<dbReference type="AlphaFoldDB" id="A0A0G1ZLG3"/>
<dbReference type="PANTHER" id="PTHR32039:SF7">
    <property type="entry name" value="COMPETENCE PROTEIN COMM"/>
    <property type="match status" value="1"/>
</dbReference>
<dbReference type="Gene3D" id="3.40.50.300">
    <property type="entry name" value="P-loop containing nucleotide triphosphate hydrolases"/>
    <property type="match status" value="1"/>
</dbReference>
<protein>
    <submittedName>
        <fullName evidence="5">Mg chelatase, subunit ChlI</fullName>
    </submittedName>
</protein>
<dbReference type="GO" id="GO:0005524">
    <property type="term" value="F:ATP binding"/>
    <property type="evidence" value="ECO:0007669"/>
    <property type="project" value="UniProtKB-KW"/>
</dbReference>
<dbReference type="SUPFAM" id="SSF52540">
    <property type="entry name" value="P-loop containing nucleoside triphosphate hydrolases"/>
    <property type="match status" value="1"/>
</dbReference>
<dbReference type="PRINTS" id="PR01657">
    <property type="entry name" value="MCMFAMILY"/>
</dbReference>
<dbReference type="InterPro" id="IPR020568">
    <property type="entry name" value="Ribosomal_Su5_D2-typ_SF"/>
</dbReference>
<reference evidence="5 6" key="1">
    <citation type="journal article" date="2015" name="Nature">
        <title>rRNA introns, odd ribosomes, and small enigmatic genomes across a large radiation of phyla.</title>
        <authorList>
            <person name="Brown C.T."/>
            <person name="Hug L.A."/>
            <person name="Thomas B.C."/>
            <person name="Sharon I."/>
            <person name="Castelle C.J."/>
            <person name="Singh A."/>
            <person name="Wilkins M.J."/>
            <person name="Williams K.H."/>
            <person name="Banfield J.F."/>
        </authorList>
    </citation>
    <scope>NUCLEOTIDE SEQUENCE [LARGE SCALE GENOMIC DNA]</scope>
</reference>
<evidence type="ECO:0000256" key="1">
    <source>
        <dbReference type="ARBA" id="ARBA00006354"/>
    </source>
</evidence>
<dbReference type="Pfam" id="PF13335">
    <property type="entry name" value="Mg_chelatase_C"/>
    <property type="match status" value="1"/>
</dbReference>
<evidence type="ECO:0000259" key="4">
    <source>
        <dbReference type="SMART" id="SM00382"/>
    </source>
</evidence>
<name>A0A0G1ZLG3_9BACT</name>
<comment type="caution">
    <text evidence="5">The sequence shown here is derived from an EMBL/GenBank/DDBJ whole genome shotgun (WGS) entry which is preliminary data.</text>
</comment>
<accession>A0A0G1ZLG3</accession>
<dbReference type="GO" id="GO:0003677">
    <property type="term" value="F:DNA binding"/>
    <property type="evidence" value="ECO:0007669"/>
    <property type="project" value="InterPro"/>
</dbReference>
<dbReference type="Proteomes" id="UP000034846">
    <property type="component" value="Unassembled WGS sequence"/>
</dbReference>
<dbReference type="Gene3D" id="3.30.230.10">
    <property type="match status" value="1"/>
</dbReference>
<gene>
    <name evidence="5" type="ORF">UY72_C0058G0004</name>
</gene>
<dbReference type="InterPro" id="IPR004482">
    <property type="entry name" value="Mg_chelat-rel"/>
</dbReference>
<dbReference type="SUPFAM" id="SSF54211">
    <property type="entry name" value="Ribosomal protein S5 domain 2-like"/>
    <property type="match status" value="1"/>
</dbReference>
<dbReference type="NCBIfam" id="TIGR00368">
    <property type="entry name" value="YifB family Mg chelatase-like AAA ATPase"/>
    <property type="match status" value="1"/>
</dbReference>
<keyword evidence="2" id="KW-0547">Nucleotide-binding</keyword>